<gene>
    <name evidence="3" type="ORF">JKL49_04585</name>
</gene>
<reference evidence="3" key="1">
    <citation type="submission" date="2021-01" db="EMBL/GenBank/DDBJ databases">
        <title>Genome sequence of Phenylobacterium sp. 20VBR1 isolated from a valley glaceir, Ny-Alesund, Svalbard.</title>
        <authorList>
            <person name="Thomas F.A."/>
            <person name="Krishnan K.P."/>
            <person name="Sinha R.K."/>
        </authorList>
    </citation>
    <scope>NUCLEOTIDE SEQUENCE</scope>
    <source>
        <strain evidence="3">20VBR1</strain>
    </source>
</reference>
<feature type="compositionally biased region" description="Low complexity" evidence="1">
    <location>
        <begin position="1"/>
        <end position="16"/>
    </location>
</feature>
<protein>
    <submittedName>
        <fullName evidence="3">Uncharacterized protein</fullName>
    </submittedName>
</protein>
<dbReference type="AlphaFoldDB" id="A0A974P5C2"/>
<organism evidence="3">
    <name type="scientific">Phenylobacterium glaciei</name>
    <dbReference type="NCBI Taxonomy" id="2803784"/>
    <lineage>
        <taxon>Bacteria</taxon>
        <taxon>Pseudomonadati</taxon>
        <taxon>Pseudomonadota</taxon>
        <taxon>Alphaproteobacteria</taxon>
        <taxon>Caulobacterales</taxon>
        <taxon>Caulobacteraceae</taxon>
        <taxon>Phenylobacterium</taxon>
    </lineage>
</organism>
<keyword evidence="2" id="KW-0472">Membrane</keyword>
<accession>A0A974P5C2</accession>
<feature type="transmembrane region" description="Helical" evidence="2">
    <location>
        <begin position="32"/>
        <end position="50"/>
    </location>
</feature>
<evidence type="ECO:0000313" key="3">
    <source>
        <dbReference type="EMBL" id="QQZ50700.1"/>
    </source>
</evidence>
<sequence length="72" mass="6991">MSAGLGPSSGSPATAACRPSSTSCLPSAPPPWVALTLLFTNSVVFGVFAAEGRSAMESSAWPAGSACCAAVS</sequence>
<name>A0A974P5C2_9CAUL</name>
<proteinExistence type="predicted"/>
<evidence type="ECO:0000256" key="2">
    <source>
        <dbReference type="SAM" id="Phobius"/>
    </source>
</evidence>
<feature type="region of interest" description="Disordered" evidence="1">
    <location>
        <begin position="1"/>
        <end position="26"/>
    </location>
</feature>
<evidence type="ECO:0000256" key="1">
    <source>
        <dbReference type="SAM" id="MobiDB-lite"/>
    </source>
</evidence>
<keyword evidence="2" id="KW-0812">Transmembrane</keyword>
<keyword evidence="2" id="KW-1133">Transmembrane helix</keyword>
<dbReference type="EMBL" id="CP068570">
    <property type="protein sequence ID" value="QQZ50700.1"/>
    <property type="molecule type" value="Genomic_DNA"/>
</dbReference>